<keyword evidence="4" id="KW-0067">ATP-binding</keyword>
<dbReference type="GO" id="GO:0019843">
    <property type="term" value="F:rRNA binding"/>
    <property type="evidence" value="ECO:0007669"/>
    <property type="project" value="UniProtKB-KW"/>
</dbReference>
<name>A0A382BND4_9ZZZZ</name>
<dbReference type="FunFam" id="3.40.50.300:FF:000830">
    <property type="entry name" value="Endonuclease MutS2"/>
    <property type="match status" value="1"/>
</dbReference>
<dbReference type="GO" id="GO:0016887">
    <property type="term" value="F:ATP hydrolysis activity"/>
    <property type="evidence" value="ECO:0007669"/>
    <property type="project" value="InterPro"/>
</dbReference>
<dbReference type="GO" id="GO:0140664">
    <property type="term" value="F:ATP-dependent DNA damage sensor activity"/>
    <property type="evidence" value="ECO:0007669"/>
    <property type="project" value="InterPro"/>
</dbReference>
<dbReference type="GO" id="GO:0006298">
    <property type="term" value="P:mismatch repair"/>
    <property type="evidence" value="ECO:0007669"/>
    <property type="project" value="InterPro"/>
</dbReference>
<evidence type="ECO:0000256" key="1">
    <source>
        <dbReference type="ARBA" id="ARBA00022730"/>
    </source>
</evidence>
<dbReference type="InterPro" id="IPR007696">
    <property type="entry name" value="DNA_mismatch_repair_MutS_core"/>
</dbReference>
<keyword evidence="5" id="KW-0694">RNA-binding</keyword>
<evidence type="ECO:0000256" key="7">
    <source>
        <dbReference type="SAM" id="Coils"/>
    </source>
</evidence>
<dbReference type="InterPro" id="IPR045076">
    <property type="entry name" value="MutS"/>
</dbReference>
<keyword evidence="6" id="KW-0238">DNA-binding</keyword>
<dbReference type="EMBL" id="UINC01030635">
    <property type="protein sequence ID" value="SVB15340.1"/>
    <property type="molecule type" value="Genomic_DNA"/>
</dbReference>
<dbReference type="NCBIfam" id="TIGR01069">
    <property type="entry name" value="mutS2"/>
    <property type="match status" value="1"/>
</dbReference>
<evidence type="ECO:0000313" key="9">
    <source>
        <dbReference type="EMBL" id="SVB15340.1"/>
    </source>
</evidence>
<reference evidence="9" key="1">
    <citation type="submission" date="2018-05" db="EMBL/GenBank/DDBJ databases">
        <authorList>
            <person name="Lanie J.A."/>
            <person name="Ng W.-L."/>
            <person name="Kazmierczak K.M."/>
            <person name="Andrzejewski T.M."/>
            <person name="Davidsen T.M."/>
            <person name="Wayne K.J."/>
            <person name="Tettelin H."/>
            <person name="Glass J.I."/>
            <person name="Rusch D."/>
            <person name="Podicherti R."/>
            <person name="Tsui H.-C.T."/>
            <person name="Winkler M.E."/>
        </authorList>
    </citation>
    <scope>NUCLEOTIDE SEQUENCE</scope>
</reference>
<dbReference type="SMART" id="SM00533">
    <property type="entry name" value="MUTSd"/>
    <property type="match status" value="1"/>
</dbReference>
<dbReference type="SUPFAM" id="SSF48334">
    <property type="entry name" value="DNA repair protein MutS, domain III"/>
    <property type="match status" value="1"/>
</dbReference>
<feature type="non-terminal residue" evidence="9">
    <location>
        <position position="1"/>
    </location>
</feature>
<dbReference type="Pfam" id="PF00488">
    <property type="entry name" value="MutS_V"/>
    <property type="match status" value="1"/>
</dbReference>
<dbReference type="InterPro" id="IPR005747">
    <property type="entry name" value="MutS2"/>
</dbReference>
<feature type="domain" description="DNA mismatch repair proteins mutS family" evidence="8">
    <location>
        <begin position="422"/>
        <end position="438"/>
    </location>
</feature>
<evidence type="ECO:0000259" key="8">
    <source>
        <dbReference type="PROSITE" id="PS00486"/>
    </source>
</evidence>
<dbReference type="InterPro" id="IPR027417">
    <property type="entry name" value="P-loop_NTPase"/>
</dbReference>
<sequence>VPDSFHPHTLQVLEYSIIREMLAQRATSVPGQEAALALTPSTDATIINERLDTVSEICNLMSSNHSIPLRGIKDIREALDRVRIGGSAIDPETLLDVASTLQTSRLLHNFSKHLHREFPSPRIEALTDNMGIFQAIETEINRAIHVGGTVKDQASSVLTKVRREQHVIRDRTRDHLHRLIQSHSSQKALQDQVVTMRDGRYVVPVRADHRNQIKGVVHDHSASGATIFIEPMAVVDMNNELRELEAQELREVDRILSAITSMIRDEIEEIAFSFDLLGQLDFYYAAGLFASDLRASRPRMNETGRIELRNARHPLLVLRQDPESAPKDVVPLTFEIGGDKITMLITGPNMGGKTVAIKTVGLLTLMAQSGLHIPADDPSDLSIFAEVFADIGDEQSIQANLSTFSSHLRHVVTILEEADNRTLVLLDELGSGTDPTVGAALGMAALESLTERGSVTIATTHYGSLKKFAIRTDRVENGSMAFDVNTLGPTYRFRQGIPGGSYAVEIGQRLGVPEIILDRTVEIIGQDERKSDDLIAALDRERQAYEETRREMETRRTELDRLTIEYREKVESYRKKEKDLHSQTCKDAEELINNANATIERTVADLRAEQASRASIKRAKEKVASQRAELRKLIGEGPKEERPGPVASV</sequence>
<dbReference type="PANTHER" id="PTHR48466:SF2">
    <property type="entry name" value="OS10G0509000 PROTEIN"/>
    <property type="match status" value="1"/>
</dbReference>
<organism evidence="9">
    <name type="scientific">marine metagenome</name>
    <dbReference type="NCBI Taxonomy" id="408172"/>
    <lineage>
        <taxon>unclassified sequences</taxon>
        <taxon>metagenomes</taxon>
        <taxon>ecological metagenomes</taxon>
    </lineage>
</organism>
<protein>
    <recommendedName>
        <fullName evidence="8">DNA mismatch repair proteins mutS family domain-containing protein</fullName>
    </recommendedName>
</protein>
<evidence type="ECO:0000256" key="3">
    <source>
        <dbReference type="ARBA" id="ARBA00022801"/>
    </source>
</evidence>
<dbReference type="SUPFAM" id="SSF52540">
    <property type="entry name" value="P-loop containing nucleoside triphosphate hydrolases"/>
    <property type="match status" value="1"/>
</dbReference>
<dbReference type="InterPro" id="IPR000432">
    <property type="entry name" value="DNA_mismatch_repair_MutS_C"/>
</dbReference>
<evidence type="ECO:0000256" key="4">
    <source>
        <dbReference type="ARBA" id="ARBA00022840"/>
    </source>
</evidence>
<evidence type="ECO:0000256" key="2">
    <source>
        <dbReference type="ARBA" id="ARBA00022741"/>
    </source>
</evidence>
<accession>A0A382BND4</accession>
<gene>
    <name evidence="9" type="ORF">METZ01_LOCUS168194</name>
</gene>
<dbReference type="SMART" id="SM00534">
    <property type="entry name" value="MUTSac"/>
    <property type="match status" value="1"/>
</dbReference>
<keyword evidence="7" id="KW-0175">Coiled coil</keyword>
<dbReference type="Gene3D" id="3.40.50.300">
    <property type="entry name" value="P-loop containing nucleotide triphosphate hydrolases"/>
    <property type="match status" value="1"/>
</dbReference>
<dbReference type="Pfam" id="PF05192">
    <property type="entry name" value="MutS_III"/>
    <property type="match status" value="1"/>
</dbReference>
<keyword evidence="2" id="KW-0547">Nucleotide-binding</keyword>
<proteinExistence type="predicted"/>
<dbReference type="PANTHER" id="PTHR48466">
    <property type="entry name" value="OS10G0509000 PROTEIN-RELATED"/>
    <property type="match status" value="1"/>
</dbReference>
<dbReference type="GO" id="GO:0030983">
    <property type="term" value="F:mismatched DNA binding"/>
    <property type="evidence" value="ECO:0007669"/>
    <property type="project" value="InterPro"/>
</dbReference>
<dbReference type="InterPro" id="IPR036187">
    <property type="entry name" value="DNA_mismatch_repair_MutS_sf"/>
</dbReference>
<feature type="non-terminal residue" evidence="9">
    <location>
        <position position="649"/>
    </location>
</feature>
<evidence type="ECO:0000256" key="6">
    <source>
        <dbReference type="ARBA" id="ARBA00023125"/>
    </source>
</evidence>
<keyword evidence="3" id="KW-0378">Hydrolase</keyword>
<dbReference type="AlphaFoldDB" id="A0A382BND4"/>
<dbReference type="GO" id="GO:0005524">
    <property type="term" value="F:ATP binding"/>
    <property type="evidence" value="ECO:0007669"/>
    <property type="project" value="UniProtKB-KW"/>
</dbReference>
<keyword evidence="1" id="KW-0699">rRNA-binding</keyword>
<dbReference type="PROSITE" id="PS00486">
    <property type="entry name" value="DNA_MISMATCH_REPAIR_2"/>
    <property type="match status" value="1"/>
</dbReference>
<evidence type="ECO:0000256" key="5">
    <source>
        <dbReference type="ARBA" id="ARBA00022884"/>
    </source>
</evidence>
<dbReference type="GO" id="GO:0004519">
    <property type="term" value="F:endonuclease activity"/>
    <property type="evidence" value="ECO:0007669"/>
    <property type="project" value="InterPro"/>
</dbReference>
<feature type="coiled-coil region" evidence="7">
    <location>
        <begin position="531"/>
        <end position="636"/>
    </location>
</feature>
<dbReference type="Gene3D" id="1.10.1420.10">
    <property type="match status" value="2"/>
</dbReference>
<dbReference type="PIRSF" id="PIRSF005814">
    <property type="entry name" value="MutS_YshD"/>
    <property type="match status" value="1"/>
</dbReference>
<dbReference type="GO" id="GO:0045910">
    <property type="term" value="P:negative regulation of DNA recombination"/>
    <property type="evidence" value="ECO:0007669"/>
    <property type="project" value="InterPro"/>
</dbReference>